<dbReference type="CDD" id="cd00170">
    <property type="entry name" value="SEC14"/>
    <property type="match status" value="1"/>
</dbReference>
<dbReference type="PROSITE" id="PS50191">
    <property type="entry name" value="CRAL_TRIO"/>
    <property type="match status" value="1"/>
</dbReference>
<evidence type="ECO:0000313" key="2">
    <source>
        <dbReference type="EMBL" id="CAH1390036.1"/>
    </source>
</evidence>
<sequence>MSVQPVTASQEYLKNPDLKKEDIESLRNWIMTQPQLPVPTEEQLICFYHSCYYDMEATKSCVKVYYNIRSSTPEFFNDRDLSRPELKQALEALFYSTLPIKDPNGFQIVLHGLRQYEASKYNFCNGVKLLAMAIDAGLMVEGTVPGYIFLFDMKGVKLSHLTRLSFTFLKKFFTYIQEGNPIRLKAIHVVNTLPIVDKIMFMIKPFMRKELLELVHYHSSDFSEIQAVIPKSCLPKDYGGDLPSITELHEKYTDWMERMKPLFDEEEKYRINDKQSRKDSSDEINIRNLSID</sequence>
<dbReference type="GO" id="GO:1902936">
    <property type="term" value="F:phosphatidylinositol bisphosphate binding"/>
    <property type="evidence" value="ECO:0007669"/>
    <property type="project" value="TreeGrafter"/>
</dbReference>
<dbReference type="PANTHER" id="PTHR10174:SF213">
    <property type="entry name" value="CRAL-TRIO DOMAIN-CONTAINING PROTEIN"/>
    <property type="match status" value="1"/>
</dbReference>
<gene>
    <name evidence="2" type="ORF">NEZAVI_LOCUS1306</name>
</gene>
<dbReference type="PRINTS" id="PR00180">
    <property type="entry name" value="CRETINALDHBP"/>
</dbReference>
<reference evidence="2" key="1">
    <citation type="submission" date="2022-01" db="EMBL/GenBank/DDBJ databases">
        <authorList>
            <person name="King R."/>
        </authorList>
    </citation>
    <scope>NUCLEOTIDE SEQUENCE</scope>
</reference>
<dbReference type="GO" id="GO:0016020">
    <property type="term" value="C:membrane"/>
    <property type="evidence" value="ECO:0007669"/>
    <property type="project" value="TreeGrafter"/>
</dbReference>
<dbReference type="SUPFAM" id="SSF52087">
    <property type="entry name" value="CRAL/TRIO domain"/>
    <property type="match status" value="1"/>
</dbReference>
<dbReference type="SMART" id="SM00516">
    <property type="entry name" value="SEC14"/>
    <property type="match status" value="1"/>
</dbReference>
<dbReference type="Pfam" id="PF00650">
    <property type="entry name" value="CRAL_TRIO"/>
    <property type="match status" value="1"/>
</dbReference>
<name>A0A9P0E9Y6_NEZVI</name>
<dbReference type="EMBL" id="OV725077">
    <property type="protein sequence ID" value="CAH1390036.1"/>
    <property type="molecule type" value="Genomic_DNA"/>
</dbReference>
<organism evidence="2 3">
    <name type="scientific">Nezara viridula</name>
    <name type="common">Southern green stink bug</name>
    <name type="synonym">Cimex viridulus</name>
    <dbReference type="NCBI Taxonomy" id="85310"/>
    <lineage>
        <taxon>Eukaryota</taxon>
        <taxon>Metazoa</taxon>
        <taxon>Ecdysozoa</taxon>
        <taxon>Arthropoda</taxon>
        <taxon>Hexapoda</taxon>
        <taxon>Insecta</taxon>
        <taxon>Pterygota</taxon>
        <taxon>Neoptera</taxon>
        <taxon>Paraneoptera</taxon>
        <taxon>Hemiptera</taxon>
        <taxon>Heteroptera</taxon>
        <taxon>Panheteroptera</taxon>
        <taxon>Pentatomomorpha</taxon>
        <taxon>Pentatomoidea</taxon>
        <taxon>Pentatomidae</taxon>
        <taxon>Pentatominae</taxon>
        <taxon>Nezara</taxon>
    </lineage>
</organism>
<dbReference type="InterPro" id="IPR036865">
    <property type="entry name" value="CRAL-TRIO_dom_sf"/>
</dbReference>
<evidence type="ECO:0000313" key="3">
    <source>
        <dbReference type="Proteomes" id="UP001152798"/>
    </source>
</evidence>
<dbReference type="InterPro" id="IPR036273">
    <property type="entry name" value="CRAL/TRIO_N_dom_sf"/>
</dbReference>
<dbReference type="OrthoDB" id="6736570at2759"/>
<accession>A0A9P0E9Y6</accession>
<dbReference type="Gene3D" id="3.40.525.10">
    <property type="entry name" value="CRAL-TRIO lipid binding domain"/>
    <property type="match status" value="1"/>
</dbReference>
<feature type="domain" description="CRAL-TRIO" evidence="1">
    <location>
        <begin position="83"/>
        <end position="246"/>
    </location>
</feature>
<dbReference type="PANTHER" id="PTHR10174">
    <property type="entry name" value="ALPHA-TOCOPHEROL TRANSFER PROTEIN-RELATED"/>
    <property type="match status" value="1"/>
</dbReference>
<evidence type="ECO:0000259" key="1">
    <source>
        <dbReference type="PROSITE" id="PS50191"/>
    </source>
</evidence>
<dbReference type="SUPFAM" id="SSF46938">
    <property type="entry name" value="CRAL/TRIO N-terminal domain"/>
    <property type="match status" value="1"/>
</dbReference>
<proteinExistence type="predicted"/>
<keyword evidence="3" id="KW-1185">Reference proteome</keyword>
<dbReference type="Proteomes" id="UP001152798">
    <property type="component" value="Chromosome 1"/>
</dbReference>
<protein>
    <recommendedName>
        <fullName evidence="1">CRAL-TRIO domain-containing protein</fullName>
    </recommendedName>
</protein>
<dbReference type="AlphaFoldDB" id="A0A9P0E9Y6"/>
<dbReference type="InterPro" id="IPR001251">
    <property type="entry name" value="CRAL-TRIO_dom"/>
</dbReference>